<feature type="transmembrane region" description="Helical" evidence="14">
    <location>
        <begin position="620"/>
        <end position="638"/>
    </location>
</feature>
<dbReference type="Gene3D" id="3.40.50.2300">
    <property type="match status" value="2"/>
</dbReference>
<dbReference type="AlphaFoldDB" id="A0ABD1N154"/>
<dbReference type="InterPro" id="IPR001320">
    <property type="entry name" value="Iontro_rcpt_C"/>
</dbReference>
<proteinExistence type="inferred from homology"/>
<feature type="transmembrane region" description="Helical" evidence="14">
    <location>
        <begin position="855"/>
        <end position="880"/>
    </location>
</feature>
<dbReference type="Pfam" id="PF00060">
    <property type="entry name" value="Lig_chan"/>
    <property type="match status" value="1"/>
</dbReference>
<feature type="compositionally biased region" description="Polar residues" evidence="13">
    <location>
        <begin position="979"/>
        <end position="997"/>
    </location>
</feature>
<keyword evidence="12" id="KW-0407">Ion channel</keyword>
<feature type="transmembrane region" description="Helical" evidence="14">
    <location>
        <begin position="680"/>
        <end position="698"/>
    </location>
</feature>
<dbReference type="Gene3D" id="3.40.190.10">
    <property type="entry name" value="Periplasmic binding protein-like II"/>
    <property type="match status" value="1"/>
</dbReference>
<keyword evidence="11" id="KW-1071">Ligand-gated ion channel</keyword>
<sequence length="1086" mass="121088">MIATKFLTFHSILGYDDHSPFTLHESKYEISWPNLQSTFKSFALAFSNNIASAIPVPYSSSGCLQLPKYSVGVVIDVNSETGKQQRRAMQIAVQSYNNHSNNHNKIDLFFHHSAGIPLQAASAAEDLINKKNVKVIVGFGTWQEAALVADLGNKYQIPIISFSSPSVVTPLMQNRWPFLIQMAKNQSEHMNCTADIIHAYNWQKVIALYEDNPYSGDSGMLGLFSEALQKGNAQIENRLVLPPFTSLSDPKGFVLDELIKLSPQNVRVFVVLQASYPMLTHLFREAKKIGLLNKDSAWIINEGITNMLDFADESVLSSMEGTLGIKTYYSTSSRAYTQLQENFPHEDTETAGSKPGSDALQAYDSVTIITKALEKMNSESSNSRVFLEKMLSSNFEGLSGNIIFNESHLSNAPVLRVINVVNKEYKELDFWTSKLKFAASLEILKDRETRGYYAKTNLTGPIVWPGGLISAPLKGWKMATNAEPLRVAIPINPAFENFLKVDSRKQYVGFCIDLFHAARNILIDRYSGMPYEFHPFNVSYEVLLQNVMNKKGKRKLMLPLGTKNQLQSHDAIVGDVTILANRSKDVLFTQPYTESGLSVIFPLETGGVTWLLMKPFTRNMWIASIGILIYTMFIVWFLEHHLNPDFGGPWKHQISTAVWFAFTSLFFAQSEKIRTNSARVVVGAWLFLVFIVTSSYTANLSSMLTVKRLKSGRNIDWLKQNNLSVGCDDSSSFVKDYMINVYNFHPQQIVEVSGEHDIMENFKSKRISALFLESPYEKVFLNKYCKDYAAITAAYRFGGLGFVRSPMAKDFSEAILTLAENGTLKDLEEYWLTPSNKCSNSSSTTEEAESLTLNIFWVLYVVCAVISTLCFLWAVLIYYLHKHKHCHQEQEVQLQGNVTVDCGSVLGKAITIDTDFYNNANQKMYGKAATFGGRGTQLFRRANSSRWESINTSDHNTLTPALHPHRASTLSRAPPSPRPTLSASPSLDRSSRASTVATVAHPLPLHPPSPSPRRPTQKALAAPPPSPAAPTVTTFASSASPVNLHIAVSRLPLNPFLRRSSRSIVTGSGEDNEGDEHGVHSWVLAA</sequence>
<dbReference type="InterPro" id="IPR044440">
    <property type="entry name" value="GABAb_receptor_plant_PBP1"/>
</dbReference>
<keyword evidence="17" id="KW-1185">Reference proteome</keyword>
<keyword evidence="7" id="KW-0406">Ion transport</keyword>
<evidence type="ECO:0000256" key="1">
    <source>
        <dbReference type="ARBA" id="ARBA00004141"/>
    </source>
</evidence>
<dbReference type="CDD" id="cd19990">
    <property type="entry name" value="PBP1_GABAb_receptor_plant"/>
    <property type="match status" value="1"/>
</dbReference>
<evidence type="ECO:0000256" key="12">
    <source>
        <dbReference type="ARBA" id="ARBA00023303"/>
    </source>
</evidence>
<keyword evidence="3" id="KW-0813">Transport</keyword>
<evidence type="ECO:0000256" key="5">
    <source>
        <dbReference type="ARBA" id="ARBA00022729"/>
    </source>
</evidence>
<comment type="caution">
    <text evidence="16">The sequence shown here is derived from an EMBL/GenBank/DDBJ whole genome shotgun (WGS) entry which is preliminary data.</text>
</comment>
<evidence type="ECO:0000256" key="9">
    <source>
        <dbReference type="ARBA" id="ARBA00023170"/>
    </source>
</evidence>
<evidence type="ECO:0000256" key="6">
    <source>
        <dbReference type="ARBA" id="ARBA00022989"/>
    </source>
</evidence>
<dbReference type="Pfam" id="PF01094">
    <property type="entry name" value="ANF_receptor"/>
    <property type="match status" value="1"/>
</dbReference>
<name>A0ABD1N154_9FABA</name>
<comment type="subcellular location">
    <subcellularLocation>
        <location evidence="1">Membrane</location>
        <topology evidence="1">Multi-pass membrane protein</topology>
    </subcellularLocation>
</comment>
<comment type="similarity">
    <text evidence="2">Belongs to the glutamate-gated ion channel (TC 1.A.10.1) family.</text>
</comment>
<organism evidence="16 17">
    <name type="scientific">Flemingia macrophylla</name>
    <dbReference type="NCBI Taxonomy" id="520843"/>
    <lineage>
        <taxon>Eukaryota</taxon>
        <taxon>Viridiplantae</taxon>
        <taxon>Streptophyta</taxon>
        <taxon>Embryophyta</taxon>
        <taxon>Tracheophyta</taxon>
        <taxon>Spermatophyta</taxon>
        <taxon>Magnoliopsida</taxon>
        <taxon>eudicotyledons</taxon>
        <taxon>Gunneridae</taxon>
        <taxon>Pentapetalae</taxon>
        <taxon>rosids</taxon>
        <taxon>fabids</taxon>
        <taxon>Fabales</taxon>
        <taxon>Fabaceae</taxon>
        <taxon>Papilionoideae</taxon>
        <taxon>50 kb inversion clade</taxon>
        <taxon>NPAAA clade</taxon>
        <taxon>indigoferoid/millettioid clade</taxon>
        <taxon>Phaseoleae</taxon>
        <taxon>Flemingia</taxon>
    </lineage>
</organism>
<dbReference type="GO" id="GO:0034220">
    <property type="term" value="P:monoatomic ion transmembrane transport"/>
    <property type="evidence" value="ECO:0007669"/>
    <property type="project" value="UniProtKB-KW"/>
</dbReference>
<dbReference type="InterPro" id="IPR028082">
    <property type="entry name" value="Peripla_BP_I"/>
</dbReference>
<evidence type="ECO:0000256" key="13">
    <source>
        <dbReference type="SAM" id="MobiDB-lite"/>
    </source>
</evidence>
<evidence type="ECO:0000259" key="15">
    <source>
        <dbReference type="SMART" id="SM00079"/>
    </source>
</evidence>
<evidence type="ECO:0000256" key="14">
    <source>
        <dbReference type="SAM" id="Phobius"/>
    </source>
</evidence>
<evidence type="ECO:0000256" key="4">
    <source>
        <dbReference type="ARBA" id="ARBA00022692"/>
    </source>
</evidence>
<dbReference type="PANTHER" id="PTHR18966">
    <property type="entry name" value="IONOTROPIC GLUTAMATE RECEPTOR"/>
    <property type="match status" value="1"/>
</dbReference>
<evidence type="ECO:0000256" key="8">
    <source>
        <dbReference type="ARBA" id="ARBA00023136"/>
    </source>
</evidence>
<accession>A0ABD1N154</accession>
<evidence type="ECO:0000256" key="2">
    <source>
        <dbReference type="ARBA" id="ARBA00008685"/>
    </source>
</evidence>
<dbReference type="InterPro" id="IPR001828">
    <property type="entry name" value="ANF_lig-bd_rcpt"/>
</dbReference>
<dbReference type="Gene3D" id="1.10.287.70">
    <property type="match status" value="1"/>
</dbReference>
<evidence type="ECO:0000313" key="17">
    <source>
        <dbReference type="Proteomes" id="UP001603857"/>
    </source>
</evidence>
<keyword evidence="4 14" id="KW-0812">Transmembrane</keyword>
<dbReference type="EMBL" id="JBGMDY010000003">
    <property type="protein sequence ID" value="KAL2341811.1"/>
    <property type="molecule type" value="Genomic_DNA"/>
</dbReference>
<gene>
    <name evidence="16" type="ORF">Fmac_009751</name>
</gene>
<dbReference type="Proteomes" id="UP001603857">
    <property type="component" value="Unassembled WGS sequence"/>
</dbReference>
<evidence type="ECO:0000256" key="11">
    <source>
        <dbReference type="ARBA" id="ARBA00023286"/>
    </source>
</evidence>
<dbReference type="SMART" id="SM00079">
    <property type="entry name" value="PBPe"/>
    <property type="match status" value="1"/>
</dbReference>
<keyword evidence="9" id="KW-0675">Receptor</keyword>
<evidence type="ECO:0000256" key="3">
    <source>
        <dbReference type="ARBA" id="ARBA00022448"/>
    </source>
</evidence>
<dbReference type="InterPro" id="IPR015683">
    <property type="entry name" value="Ionotropic_Glu_rcpt"/>
</dbReference>
<dbReference type="FunFam" id="3.40.50.2300:FF:000188">
    <property type="entry name" value="Glutamate receptor"/>
    <property type="match status" value="1"/>
</dbReference>
<feature type="region of interest" description="Disordered" evidence="13">
    <location>
        <begin position="950"/>
        <end position="1032"/>
    </location>
</feature>
<feature type="region of interest" description="Disordered" evidence="13">
    <location>
        <begin position="1066"/>
        <end position="1086"/>
    </location>
</feature>
<dbReference type="SUPFAM" id="SSF53822">
    <property type="entry name" value="Periplasmic binding protein-like I"/>
    <property type="match status" value="1"/>
</dbReference>
<keyword evidence="10" id="KW-0325">Glycoprotein</keyword>
<feature type="domain" description="Ionotropic glutamate receptor C-terminal" evidence="15">
    <location>
        <begin position="486"/>
        <end position="834"/>
    </location>
</feature>
<feature type="compositionally biased region" description="Polar residues" evidence="13">
    <location>
        <begin position="950"/>
        <end position="959"/>
    </location>
</feature>
<feature type="compositionally biased region" description="Pro residues" evidence="13">
    <location>
        <begin position="1004"/>
        <end position="1013"/>
    </location>
</feature>
<dbReference type="SUPFAM" id="SSF53850">
    <property type="entry name" value="Periplasmic binding protein-like II"/>
    <property type="match status" value="1"/>
</dbReference>
<keyword evidence="5" id="KW-0732">Signal</keyword>
<protein>
    <recommendedName>
        <fullName evidence="15">Ionotropic glutamate receptor C-terminal domain-containing protein</fullName>
    </recommendedName>
</protein>
<keyword evidence="8 14" id="KW-0472">Membrane</keyword>
<evidence type="ECO:0000256" key="10">
    <source>
        <dbReference type="ARBA" id="ARBA00023180"/>
    </source>
</evidence>
<dbReference type="GO" id="GO:0016020">
    <property type="term" value="C:membrane"/>
    <property type="evidence" value="ECO:0007669"/>
    <property type="project" value="UniProtKB-SubCell"/>
</dbReference>
<keyword evidence="6 14" id="KW-1133">Transmembrane helix</keyword>
<feature type="transmembrane region" description="Helical" evidence="14">
    <location>
        <begin position="650"/>
        <end position="668"/>
    </location>
</feature>
<evidence type="ECO:0000256" key="7">
    <source>
        <dbReference type="ARBA" id="ARBA00023065"/>
    </source>
</evidence>
<evidence type="ECO:0000313" key="16">
    <source>
        <dbReference type="EMBL" id="KAL2341811.1"/>
    </source>
</evidence>
<reference evidence="16 17" key="1">
    <citation type="submission" date="2024-08" db="EMBL/GenBank/DDBJ databases">
        <title>Insights into the chromosomal genome structure of Flemingia macrophylla.</title>
        <authorList>
            <person name="Ding Y."/>
            <person name="Zhao Y."/>
            <person name="Bi W."/>
            <person name="Wu M."/>
            <person name="Zhao G."/>
            <person name="Gong Y."/>
            <person name="Li W."/>
            <person name="Zhang P."/>
        </authorList>
    </citation>
    <scope>NUCLEOTIDE SEQUENCE [LARGE SCALE GENOMIC DNA]</scope>
    <source>
        <strain evidence="16">DYQJB</strain>
        <tissue evidence="16">Leaf</tissue>
    </source>
</reference>
<dbReference type="FunFam" id="1.10.287.70:FF:000037">
    <property type="entry name" value="Glutamate receptor"/>
    <property type="match status" value="1"/>
</dbReference>